<reference evidence="3" key="2">
    <citation type="submission" date="2019-09" db="UniProtKB">
        <authorList>
            <consortium name="WormBaseParasite"/>
        </authorList>
    </citation>
    <scope>IDENTIFICATION</scope>
</reference>
<proteinExistence type="predicted"/>
<evidence type="ECO:0000313" key="2">
    <source>
        <dbReference type="Proteomes" id="UP000050761"/>
    </source>
</evidence>
<organism evidence="2 3">
    <name type="scientific">Heligmosomoides polygyrus</name>
    <name type="common">Parasitic roundworm</name>
    <dbReference type="NCBI Taxonomy" id="6339"/>
    <lineage>
        <taxon>Eukaryota</taxon>
        <taxon>Metazoa</taxon>
        <taxon>Ecdysozoa</taxon>
        <taxon>Nematoda</taxon>
        <taxon>Chromadorea</taxon>
        <taxon>Rhabditida</taxon>
        <taxon>Rhabditina</taxon>
        <taxon>Rhabditomorpha</taxon>
        <taxon>Strongyloidea</taxon>
        <taxon>Heligmosomidae</taxon>
        <taxon>Heligmosomoides</taxon>
    </lineage>
</organism>
<name>A0A183G5S7_HELPZ</name>
<dbReference type="EMBL" id="UZAH01029743">
    <property type="protein sequence ID" value="VDP07667.1"/>
    <property type="molecule type" value="Genomic_DNA"/>
</dbReference>
<dbReference type="WBParaSite" id="HPBE_0001700901-mRNA-1">
    <property type="protein sequence ID" value="HPBE_0001700901-mRNA-1"/>
    <property type="gene ID" value="HPBE_0001700901"/>
</dbReference>
<keyword evidence="2" id="KW-1185">Reference proteome</keyword>
<protein>
    <submittedName>
        <fullName evidence="1 3">Uncharacterized protein</fullName>
    </submittedName>
</protein>
<accession>A0A183G5S7</accession>
<dbReference type="Proteomes" id="UP000050761">
    <property type="component" value="Unassembled WGS sequence"/>
</dbReference>
<reference evidence="1 2" key="1">
    <citation type="submission" date="2018-11" db="EMBL/GenBank/DDBJ databases">
        <authorList>
            <consortium name="Pathogen Informatics"/>
        </authorList>
    </citation>
    <scope>NUCLEOTIDE SEQUENCE [LARGE SCALE GENOMIC DNA]</scope>
</reference>
<evidence type="ECO:0000313" key="3">
    <source>
        <dbReference type="WBParaSite" id="HPBE_0001700901-mRNA-1"/>
    </source>
</evidence>
<accession>A0A3P8A1J4</accession>
<gene>
    <name evidence="1" type="ORF">HPBE_LOCUS17008</name>
</gene>
<dbReference type="AlphaFoldDB" id="A0A183G5S7"/>
<evidence type="ECO:0000313" key="1">
    <source>
        <dbReference type="EMBL" id="VDP07667.1"/>
    </source>
</evidence>
<sequence length="82" mass="9059">MAGGPKDLGEGRLLATCPVTHATQPLALHFGDGARKPCDFCLLYARDDTFAKQLMVQWVECLAVMTESGVRFLCTPEFLHFN</sequence>